<dbReference type="PANTHER" id="PTHR38430">
    <property type="entry name" value="PROTEIN-ARGININE KINASE ACTIVATOR PROTEIN"/>
    <property type="match status" value="1"/>
</dbReference>
<reference evidence="3" key="1">
    <citation type="submission" date="2020-10" db="EMBL/GenBank/DDBJ databases">
        <authorList>
            <person name="Gilroy R."/>
        </authorList>
    </citation>
    <scope>NUCLEOTIDE SEQUENCE</scope>
    <source>
        <strain evidence="3">CHK195-15760</strain>
    </source>
</reference>
<feature type="coiled-coil region" evidence="1">
    <location>
        <begin position="133"/>
        <end position="185"/>
    </location>
</feature>
<dbReference type="Pfam" id="PF02151">
    <property type="entry name" value="UVR"/>
    <property type="match status" value="1"/>
</dbReference>
<dbReference type="InterPro" id="IPR025542">
    <property type="entry name" value="YacH"/>
</dbReference>
<evidence type="ECO:0000313" key="4">
    <source>
        <dbReference type="Proteomes" id="UP000824093"/>
    </source>
</evidence>
<sequence>MKCQNCGKNEANVRYTQIVNGNKIEMNLCENCARELGIDRSLHFDMAMDIPSFFGNFFHEYDDFNLLPSFQTKVQESCDHCGMTYNDFVNTGRLGCIHCYDIFSDRLDPILKNIQGSNRHIGRKGKVLDSSIVENMEKQKEKVEKQNKEVNKIETLKRELKQAIKEERYEDAAKLRDEINGLENNK</sequence>
<dbReference type="InterPro" id="IPR001943">
    <property type="entry name" value="UVR_dom"/>
</dbReference>
<evidence type="ECO:0000313" key="3">
    <source>
        <dbReference type="EMBL" id="HIU51163.1"/>
    </source>
</evidence>
<dbReference type="GO" id="GO:0050897">
    <property type="term" value="F:cobalt ion binding"/>
    <property type="evidence" value="ECO:0007669"/>
    <property type="project" value="TreeGrafter"/>
</dbReference>
<gene>
    <name evidence="3" type="ORF">IAB70_00835</name>
</gene>
<dbReference type="Proteomes" id="UP000824093">
    <property type="component" value="Unassembled WGS sequence"/>
</dbReference>
<name>A0A9D1LZR0_9FIRM</name>
<dbReference type="PROSITE" id="PS50151">
    <property type="entry name" value="UVR"/>
    <property type="match status" value="1"/>
</dbReference>
<protein>
    <submittedName>
        <fullName evidence="3">UvrB/UvrC motif-containing protein</fullName>
    </submittedName>
</protein>
<dbReference type="GO" id="GO:0008270">
    <property type="term" value="F:zinc ion binding"/>
    <property type="evidence" value="ECO:0007669"/>
    <property type="project" value="TreeGrafter"/>
</dbReference>
<evidence type="ECO:0000259" key="2">
    <source>
        <dbReference type="PROSITE" id="PS50151"/>
    </source>
</evidence>
<proteinExistence type="predicted"/>
<evidence type="ECO:0000256" key="1">
    <source>
        <dbReference type="SAM" id="Coils"/>
    </source>
</evidence>
<dbReference type="AlphaFoldDB" id="A0A9D1LZR0"/>
<feature type="domain" description="UVR" evidence="2">
    <location>
        <begin position="150"/>
        <end position="185"/>
    </location>
</feature>
<dbReference type="GO" id="GO:1990169">
    <property type="term" value="P:stress response to copper ion"/>
    <property type="evidence" value="ECO:0007669"/>
    <property type="project" value="TreeGrafter"/>
</dbReference>
<dbReference type="InterPro" id="IPR036876">
    <property type="entry name" value="UVR_dom_sf"/>
</dbReference>
<dbReference type="GO" id="GO:1990170">
    <property type="term" value="P:stress response to cadmium ion"/>
    <property type="evidence" value="ECO:0007669"/>
    <property type="project" value="TreeGrafter"/>
</dbReference>
<dbReference type="Gene3D" id="4.10.860.10">
    <property type="entry name" value="UVR domain"/>
    <property type="match status" value="1"/>
</dbReference>
<keyword evidence="1" id="KW-0175">Coiled coil</keyword>
<dbReference type="GO" id="GO:0046870">
    <property type="term" value="F:cadmium ion binding"/>
    <property type="evidence" value="ECO:0007669"/>
    <property type="project" value="TreeGrafter"/>
</dbReference>
<comment type="caution">
    <text evidence="3">The sequence shown here is derived from an EMBL/GenBank/DDBJ whole genome shotgun (WGS) entry which is preliminary data.</text>
</comment>
<dbReference type="EMBL" id="DVNH01000006">
    <property type="protein sequence ID" value="HIU51163.1"/>
    <property type="molecule type" value="Genomic_DNA"/>
</dbReference>
<dbReference type="PANTHER" id="PTHR38430:SF1">
    <property type="entry name" value="PROTEIN-ARGININE KINASE ACTIVATOR PROTEIN"/>
    <property type="match status" value="1"/>
</dbReference>
<dbReference type="GO" id="GO:0005507">
    <property type="term" value="F:copper ion binding"/>
    <property type="evidence" value="ECO:0007669"/>
    <property type="project" value="TreeGrafter"/>
</dbReference>
<reference evidence="3" key="2">
    <citation type="journal article" date="2021" name="PeerJ">
        <title>Extensive microbial diversity within the chicken gut microbiome revealed by metagenomics and culture.</title>
        <authorList>
            <person name="Gilroy R."/>
            <person name="Ravi A."/>
            <person name="Getino M."/>
            <person name="Pursley I."/>
            <person name="Horton D.L."/>
            <person name="Alikhan N.F."/>
            <person name="Baker D."/>
            <person name="Gharbi K."/>
            <person name="Hall N."/>
            <person name="Watson M."/>
            <person name="Adriaenssens E.M."/>
            <person name="Foster-Nyarko E."/>
            <person name="Jarju S."/>
            <person name="Secka A."/>
            <person name="Antonio M."/>
            <person name="Oren A."/>
            <person name="Chaudhuri R.R."/>
            <person name="La Ragione R."/>
            <person name="Hildebrand F."/>
            <person name="Pallen M.J."/>
        </authorList>
    </citation>
    <scope>NUCLEOTIDE SEQUENCE</scope>
    <source>
        <strain evidence="3">CHK195-15760</strain>
    </source>
</reference>
<dbReference type="SUPFAM" id="SSF46600">
    <property type="entry name" value="C-terminal UvrC-binding domain of UvrB"/>
    <property type="match status" value="1"/>
</dbReference>
<accession>A0A9D1LZR0</accession>
<organism evidence="3 4">
    <name type="scientific">Candidatus Merdicola faecigallinarum</name>
    <dbReference type="NCBI Taxonomy" id="2840862"/>
    <lineage>
        <taxon>Bacteria</taxon>
        <taxon>Bacillati</taxon>
        <taxon>Bacillota</taxon>
        <taxon>Clostridia</taxon>
        <taxon>Candidatus Merdicola</taxon>
    </lineage>
</organism>
<dbReference type="PIRSF" id="PIRSF015034">
    <property type="entry name" value="YacH"/>
    <property type="match status" value="1"/>
</dbReference>